<comment type="caution">
    <text evidence="1">The sequence shown here is derived from an EMBL/GenBank/DDBJ whole genome shotgun (WGS) entry which is preliminary data.</text>
</comment>
<protein>
    <submittedName>
        <fullName evidence="1">Uncharacterized protein</fullName>
    </submittedName>
</protein>
<reference evidence="1" key="1">
    <citation type="journal article" date="2022" name="bioRxiv">
        <title>Population genetic analysis of Ophidiomyces ophidiicola, the causative agent of snake fungal disease, indicates recent introductions to the USA.</title>
        <authorList>
            <person name="Ladner J.T."/>
            <person name="Palmer J.M."/>
            <person name="Ettinger C.L."/>
            <person name="Stajich J.E."/>
            <person name="Farrell T.M."/>
            <person name="Glorioso B.M."/>
            <person name="Lawson B."/>
            <person name="Price S.J."/>
            <person name="Stengle A.G."/>
            <person name="Grear D.A."/>
            <person name="Lorch J.M."/>
        </authorList>
    </citation>
    <scope>NUCLEOTIDE SEQUENCE</scope>
    <source>
        <strain evidence="1">NWHC 24266-5</strain>
    </source>
</reference>
<dbReference type="EMBL" id="JALBCA010000090">
    <property type="protein sequence ID" value="KAI2383462.1"/>
    <property type="molecule type" value="Genomic_DNA"/>
</dbReference>
<gene>
    <name evidence="1" type="ORF">LOY88_005270</name>
</gene>
<sequence length="296" mass="33641">MDPPQYSHLNKNLASIIREYAAVNAMRPDVAELAKLPEYLALLMGVFENHIALVTTRSQAFEDGQITLYDRALLILTSNGKNMHNLGAIELFLDEILGVKKNSNAEDVAQIIQKNIALRSIVSQVMHPQEEHVSEQHGKEQNGQTNINIKKDTEQREPPTAVEDSDPRIARMLKTFSKAKSEFHSIRNSDKGSKYLAAKFLRDTAENTLTYFRDMGIHDHEMIPHIKAAYWLGHNKTLEDTGRARPFEMGTEDYGIRARRLRDSRLNAGRSDCYRPGTRGYSYSSGKSRSRYPRHA</sequence>
<accession>A0ACB8UUD8</accession>
<evidence type="ECO:0000313" key="1">
    <source>
        <dbReference type="EMBL" id="KAI2383462.1"/>
    </source>
</evidence>
<organism evidence="1">
    <name type="scientific">Ophidiomyces ophidiicola</name>
    <dbReference type="NCBI Taxonomy" id="1387563"/>
    <lineage>
        <taxon>Eukaryota</taxon>
        <taxon>Fungi</taxon>
        <taxon>Dikarya</taxon>
        <taxon>Ascomycota</taxon>
        <taxon>Pezizomycotina</taxon>
        <taxon>Eurotiomycetes</taxon>
        <taxon>Eurotiomycetidae</taxon>
        <taxon>Onygenales</taxon>
        <taxon>Onygenaceae</taxon>
        <taxon>Ophidiomyces</taxon>
    </lineage>
</organism>
<name>A0ACB8UUD8_9EURO</name>
<proteinExistence type="predicted"/>